<gene>
    <name evidence="4" type="ORF">CO192_01790</name>
</gene>
<dbReference type="GO" id="GO:0005840">
    <property type="term" value="C:ribosome"/>
    <property type="evidence" value="ECO:0007669"/>
    <property type="project" value="UniProtKB-KW"/>
</dbReference>
<dbReference type="GO" id="GO:0003735">
    <property type="term" value="F:structural constituent of ribosome"/>
    <property type="evidence" value="ECO:0007669"/>
    <property type="project" value="InterPro"/>
</dbReference>
<evidence type="ECO:0000313" key="5">
    <source>
        <dbReference type="Proteomes" id="UP000243750"/>
    </source>
</evidence>
<dbReference type="InterPro" id="IPR012678">
    <property type="entry name" value="Ribosomal_uL23/eL15/eS24_sf"/>
</dbReference>
<feature type="compositionally biased region" description="Basic residues" evidence="3">
    <location>
        <begin position="1"/>
        <end position="16"/>
    </location>
</feature>
<dbReference type="GO" id="GO:0006412">
    <property type="term" value="P:translation"/>
    <property type="evidence" value="ECO:0007669"/>
    <property type="project" value="InterPro"/>
</dbReference>
<evidence type="ECO:0000256" key="1">
    <source>
        <dbReference type="ARBA" id="ARBA00022980"/>
    </source>
</evidence>
<proteinExistence type="predicted"/>
<evidence type="ECO:0000313" key="4">
    <source>
        <dbReference type="EMBL" id="PCD01126.1"/>
    </source>
</evidence>
<protein>
    <recommendedName>
        <fullName evidence="6">Ribosomal protein L15</fullName>
    </recommendedName>
</protein>
<dbReference type="Gene3D" id="3.40.1120.10">
    <property type="entry name" value="Ribosomal protein l15e"/>
    <property type="match status" value="1"/>
</dbReference>
<name>A0AA91U697_9GAMM</name>
<comment type="caution">
    <text evidence="4">The sequence shown here is derived from an EMBL/GenBank/DDBJ whole genome shotgun (WGS) entry which is preliminary data.</text>
</comment>
<dbReference type="SUPFAM" id="SSF54189">
    <property type="entry name" value="Ribosomal proteins S24e, L23 and L15e"/>
    <property type="match status" value="1"/>
</dbReference>
<organism evidence="4 5">
    <name type="scientific">Halopseudomonas pelagia</name>
    <dbReference type="NCBI Taxonomy" id="553151"/>
    <lineage>
        <taxon>Bacteria</taxon>
        <taxon>Pseudomonadati</taxon>
        <taxon>Pseudomonadota</taxon>
        <taxon>Gammaproteobacteria</taxon>
        <taxon>Pseudomonadales</taxon>
        <taxon>Pseudomonadaceae</taxon>
        <taxon>Halopseudomonas</taxon>
    </lineage>
</organism>
<evidence type="ECO:0000256" key="2">
    <source>
        <dbReference type="ARBA" id="ARBA00023274"/>
    </source>
</evidence>
<accession>A0AA91U697</accession>
<dbReference type="InterPro" id="IPR024794">
    <property type="entry name" value="Rbsml_eL15_core_dom_sf"/>
</dbReference>
<keyword evidence="2" id="KW-0687">Ribonucleoprotein</keyword>
<sequence>MIFRIRVRRGGRKRPVAKGATYGKPKSH</sequence>
<dbReference type="EMBL" id="NWMT01000030">
    <property type="protein sequence ID" value="PCD01126.1"/>
    <property type="molecule type" value="Genomic_DNA"/>
</dbReference>
<reference evidence="4 5" key="1">
    <citation type="submission" date="2017-09" db="EMBL/GenBank/DDBJ databases">
        <title>Bacterial and phytoplankton interrelationship in Kongsfjorden, an Arctic fjord.</title>
        <authorList>
            <person name="Sinha R."/>
            <person name="Krishnan K."/>
        </authorList>
    </citation>
    <scope>NUCLEOTIDE SEQUENCE [LARGE SCALE GENOMIC DNA]</scope>
    <source>
        <strain evidence="4 5">58</strain>
    </source>
</reference>
<evidence type="ECO:0000256" key="3">
    <source>
        <dbReference type="SAM" id="MobiDB-lite"/>
    </source>
</evidence>
<keyword evidence="1" id="KW-0689">Ribosomal protein</keyword>
<feature type="region of interest" description="Disordered" evidence="3">
    <location>
        <begin position="1"/>
        <end position="28"/>
    </location>
</feature>
<dbReference type="Proteomes" id="UP000243750">
    <property type="component" value="Unassembled WGS sequence"/>
</dbReference>
<dbReference type="AlphaFoldDB" id="A0AA91U697"/>
<evidence type="ECO:0008006" key="6">
    <source>
        <dbReference type="Google" id="ProtNLM"/>
    </source>
</evidence>
<feature type="non-terminal residue" evidence="4">
    <location>
        <position position="28"/>
    </location>
</feature>
<dbReference type="GO" id="GO:1990904">
    <property type="term" value="C:ribonucleoprotein complex"/>
    <property type="evidence" value="ECO:0007669"/>
    <property type="project" value="UniProtKB-KW"/>
</dbReference>